<keyword evidence="4" id="KW-1133">Transmembrane helix</keyword>
<proteinExistence type="predicted"/>
<evidence type="ECO:0000313" key="7">
    <source>
        <dbReference type="Proteomes" id="UP000651057"/>
    </source>
</evidence>
<dbReference type="GO" id="GO:0004180">
    <property type="term" value="F:carboxypeptidase activity"/>
    <property type="evidence" value="ECO:0007669"/>
    <property type="project" value="UniProtKB-KW"/>
</dbReference>
<dbReference type="Gene3D" id="3.30.10.20">
    <property type="match status" value="1"/>
</dbReference>
<dbReference type="InterPro" id="IPR005311">
    <property type="entry name" value="PBP_dimer"/>
</dbReference>
<accession>A0A936ZWW6</accession>
<protein>
    <submittedName>
        <fullName evidence="6">Transpeptidase family protein</fullName>
    </submittedName>
</protein>
<dbReference type="RefSeq" id="WP_201918477.1">
    <property type="nucleotide sequence ID" value="NZ_BAABAX010000005.1"/>
</dbReference>
<dbReference type="CDD" id="cd06575">
    <property type="entry name" value="PASTA_Pbp2x-like_2"/>
    <property type="match status" value="1"/>
</dbReference>
<keyword evidence="3 4" id="KW-0472">Membrane</keyword>
<dbReference type="Gene3D" id="3.40.710.10">
    <property type="entry name" value="DD-peptidase/beta-lactamase superfamily"/>
    <property type="match status" value="1"/>
</dbReference>
<dbReference type="PANTHER" id="PTHR30627">
    <property type="entry name" value="PEPTIDOGLYCAN D,D-TRANSPEPTIDASE"/>
    <property type="match status" value="1"/>
</dbReference>
<keyword evidence="7" id="KW-1185">Reference proteome</keyword>
<dbReference type="Gene3D" id="3.90.1310.10">
    <property type="entry name" value="Penicillin-binding protein 2a (Domain 2)"/>
    <property type="match status" value="1"/>
</dbReference>
<feature type="domain" description="PASTA" evidence="5">
    <location>
        <begin position="606"/>
        <end position="665"/>
    </location>
</feature>
<dbReference type="SMART" id="SM00740">
    <property type="entry name" value="PASTA"/>
    <property type="match status" value="1"/>
</dbReference>
<evidence type="ECO:0000313" key="6">
    <source>
        <dbReference type="EMBL" id="MBL0683453.1"/>
    </source>
</evidence>
<evidence type="ECO:0000256" key="3">
    <source>
        <dbReference type="ARBA" id="ARBA00023136"/>
    </source>
</evidence>
<evidence type="ECO:0000256" key="2">
    <source>
        <dbReference type="ARBA" id="ARBA00022645"/>
    </source>
</evidence>
<keyword evidence="2" id="KW-0378">Hydrolase</keyword>
<sequence length="665" mass="75337">MAIKEKNILNRLYFIAACMFVFAVAVLVKLVNIQFVQGDMYRKKAQERVFKTFDIPANRGNLYDSKGNLLATSVPKYDIRFDALTVTDKDFRKYVKPLCVALSKEFGKPVSYYDKIIRTARANKNRYLLIRRNLGYSQYMRVKEFPLFVFGANRGGLIVEQRTVREHPIGKIAERTVGYERRDEQGYYTRVGLEGAYGPFLRGKEGKRKKQKIAKNQWKPIGDDNEVEPQDGYDVVSTIDVNIQDIAHHALLGQLERFEAEHGTVVVMETKTGEIKAISNLGRTKAGKYYEKLNYAVGESHEPGSTFKLMTMVAALEDRAIDSSYVIDTENGRVKFYDRVVKDSRWGGYGKISAAKAFELSSNTAFAKMINEKYKDNPRKFVDRLINMGLSETLGLSIKGEGKPKIPYPGDDDWYGTTLPWMAHGYGVALTPLQTLAFYNAIANDGEMVKPRFIKEVKTWDKTREKFDKEVLNPTICSKQTAKIAQEMMLNVVKRGTADNINTDNFLIAGKTGTCWGNYGKDKEREYISSFAGYFPADKPIYSCIVVIHKPNKEKGYYGSEVAAPVFETIATKIYNDIPVIDEVSYAVIESAPVHKSYEEYYQKAQKYKTIMPNVKGMPAMDVISLLENMGLKVELKGSSGRVRTQSIEPGTKVEINQTIRLELS</sequence>
<feature type="transmembrane region" description="Helical" evidence="4">
    <location>
        <begin position="12"/>
        <end position="31"/>
    </location>
</feature>
<dbReference type="EMBL" id="JAERQJ010000003">
    <property type="protein sequence ID" value="MBL0683453.1"/>
    <property type="molecule type" value="Genomic_DNA"/>
</dbReference>
<evidence type="ECO:0000256" key="1">
    <source>
        <dbReference type="ARBA" id="ARBA00004370"/>
    </source>
</evidence>
<dbReference type="Pfam" id="PF00905">
    <property type="entry name" value="Transpeptidase"/>
    <property type="match status" value="1"/>
</dbReference>
<dbReference type="Pfam" id="PF03793">
    <property type="entry name" value="PASTA"/>
    <property type="match status" value="1"/>
</dbReference>
<dbReference type="PANTHER" id="PTHR30627:SF1">
    <property type="entry name" value="PEPTIDOGLYCAN D,D-TRANSPEPTIDASE FTSI"/>
    <property type="match status" value="1"/>
</dbReference>
<dbReference type="Proteomes" id="UP000651057">
    <property type="component" value="Unassembled WGS sequence"/>
</dbReference>
<dbReference type="PROSITE" id="PS51178">
    <property type="entry name" value="PASTA"/>
    <property type="match status" value="1"/>
</dbReference>
<dbReference type="SUPFAM" id="SSF54184">
    <property type="entry name" value="Penicillin-binding protein 2x (pbp-2x), c-terminal domain"/>
    <property type="match status" value="1"/>
</dbReference>
<dbReference type="InterPro" id="IPR001460">
    <property type="entry name" value="PCN-bd_Tpept"/>
</dbReference>
<dbReference type="AlphaFoldDB" id="A0A936ZWW6"/>
<comment type="subcellular location">
    <subcellularLocation>
        <location evidence="1">Membrane</location>
    </subcellularLocation>
</comment>
<dbReference type="Pfam" id="PF03717">
    <property type="entry name" value="PBP_dimer"/>
    <property type="match status" value="1"/>
</dbReference>
<dbReference type="Gene3D" id="3.30.450.330">
    <property type="match status" value="1"/>
</dbReference>
<dbReference type="InterPro" id="IPR005543">
    <property type="entry name" value="PASTA_dom"/>
</dbReference>
<dbReference type="InterPro" id="IPR050515">
    <property type="entry name" value="Beta-lactam/transpept"/>
</dbReference>
<evidence type="ECO:0000259" key="5">
    <source>
        <dbReference type="PROSITE" id="PS51178"/>
    </source>
</evidence>
<dbReference type="GO" id="GO:0005886">
    <property type="term" value="C:plasma membrane"/>
    <property type="evidence" value="ECO:0007669"/>
    <property type="project" value="TreeGrafter"/>
</dbReference>
<organism evidence="6 7">
    <name type="scientific">Aquimarina mytili</name>
    <dbReference type="NCBI Taxonomy" id="874423"/>
    <lineage>
        <taxon>Bacteria</taxon>
        <taxon>Pseudomonadati</taxon>
        <taxon>Bacteroidota</taxon>
        <taxon>Flavobacteriia</taxon>
        <taxon>Flavobacteriales</taxon>
        <taxon>Flavobacteriaceae</taxon>
        <taxon>Aquimarina</taxon>
    </lineage>
</organism>
<reference evidence="6" key="1">
    <citation type="submission" date="2021-01" db="EMBL/GenBank/DDBJ databases">
        <authorList>
            <person name="Zhong Y.L."/>
        </authorList>
    </citation>
    <scope>NUCLEOTIDE SEQUENCE</scope>
    <source>
        <strain evidence="6">KCTC 23302</strain>
    </source>
</reference>
<dbReference type="GO" id="GO:0008658">
    <property type="term" value="F:penicillin binding"/>
    <property type="evidence" value="ECO:0007669"/>
    <property type="project" value="InterPro"/>
</dbReference>
<dbReference type="SUPFAM" id="SSF56519">
    <property type="entry name" value="Penicillin binding protein dimerisation domain"/>
    <property type="match status" value="1"/>
</dbReference>
<keyword evidence="4" id="KW-0812">Transmembrane</keyword>
<keyword evidence="2" id="KW-0121">Carboxypeptidase</keyword>
<gene>
    <name evidence="6" type="ORF">JJQ60_07995</name>
</gene>
<evidence type="ECO:0000256" key="4">
    <source>
        <dbReference type="SAM" id="Phobius"/>
    </source>
</evidence>
<comment type="caution">
    <text evidence="6">The sequence shown here is derived from an EMBL/GenBank/DDBJ whole genome shotgun (WGS) entry which is preliminary data.</text>
</comment>
<keyword evidence="2" id="KW-0645">Protease</keyword>
<dbReference type="InterPro" id="IPR012338">
    <property type="entry name" value="Beta-lactam/transpept-like"/>
</dbReference>
<dbReference type="InterPro" id="IPR036138">
    <property type="entry name" value="PBP_dimer_sf"/>
</dbReference>
<dbReference type="GO" id="GO:0071555">
    <property type="term" value="P:cell wall organization"/>
    <property type="evidence" value="ECO:0007669"/>
    <property type="project" value="TreeGrafter"/>
</dbReference>
<dbReference type="SUPFAM" id="SSF56601">
    <property type="entry name" value="beta-lactamase/transpeptidase-like"/>
    <property type="match status" value="1"/>
</dbReference>
<name>A0A936ZWW6_9FLAO</name>